<dbReference type="Proteomes" id="UP000095657">
    <property type="component" value="Unassembled WGS sequence"/>
</dbReference>
<dbReference type="Proteomes" id="UP000368418">
    <property type="component" value="Unassembled WGS sequence"/>
</dbReference>
<dbReference type="STRING" id="47678.ERS852494_01878"/>
<accession>A0A174WTV6</accession>
<dbReference type="Proteomes" id="UP000095725">
    <property type="component" value="Unassembled WGS sequence"/>
</dbReference>
<organism evidence="2 5">
    <name type="scientific">Bacteroides caccae</name>
    <dbReference type="NCBI Taxonomy" id="47678"/>
    <lineage>
        <taxon>Bacteria</taxon>
        <taxon>Pseudomonadati</taxon>
        <taxon>Bacteroidota</taxon>
        <taxon>Bacteroidia</taxon>
        <taxon>Bacteroidales</taxon>
        <taxon>Bacteroidaceae</taxon>
        <taxon>Bacteroides</taxon>
    </lineage>
</organism>
<reference evidence="3 6" key="2">
    <citation type="journal article" date="2019" name="Nat. Med.">
        <title>A library of human gut bacterial isolates paired with longitudinal multiomics data enables mechanistic microbiome research.</title>
        <authorList>
            <person name="Poyet M."/>
            <person name="Groussin M."/>
            <person name="Gibbons S.M."/>
            <person name="Avila-Pacheco J."/>
            <person name="Jiang X."/>
            <person name="Kearney S.M."/>
            <person name="Perrotta A.R."/>
            <person name="Berdy B."/>
            <person name="Zhao S."/>
            <person name="Lieberman T.D."/>
            <person name="Swanson P.K."/>
            <person name="Smith M."/>
            <person name="Roesemann S."/>
            <person name="Alexander J.E."/>
            <person name="Rich S.A."/>
            <person name="Livny J."/>
            <person name="Vlamakis H."/>
            <person name="Clish C."/>
            <person name="Bullock K."/>
            <person name="Deik A."/>
            <person name="Scott J."/>
            <person name="Pierce K.A."/>
            <person name="Xavier R.J."/>
            <person name="Alm E.J."/>
        </authorList>
    </citation>
    <scope>NUCLEOTIDE SEQUENCE [LARGE SCALE GENOMIC DNA]</scope>
    <source>
        <strain evidence="3 6">BIOML-A19</strain>
    </source>
</reference>
<dbReference type="EMBL" id="CZBL01000017">
    <property type="protein sequence ID" value="CUQ47587.1"/>
    <property type="molecule type" value="Genomic_DNA"/>
</dbReference>
<evidence type="ECO:0000313" key="6">
    <source>
        <dbReference type="Proteomes" id="UP000368418"/>
    </source>
</evidence>
<dbReference type="AlphaFoldDB" id="A0A174WTV6"/>
<sequence>MMQIIQLKGKDKHLYRLLAPLVMDPEVIRANNNYPFKTGEEYVWFIAIEDKEVLGFVPVEQKGRKKAVINNYYVKAEGTEREELLSLLLPAVIAEFGSETWLLNSVTLIQDKEIFEKFEFISMDKKWTRYVKMYR</sequence>
<gene>
    <name evidence="1" type="ORF">ERS852494_01878</name>
    <name evidence="2" type="ORF">ERS852558_03644</name>
    <name evidence="3" type="ORF">F2Y31_13425</name>
</gene>
<dbReference type="RefSeq" id="WP_055171468.1">
    <property type="nucleotide sequence ID" value="NZ_CACRTB010000035.1"/>
</dbReference>
<evidence type="ECO:0000313" key="4">
    <source>
        <dbReference type="Proteomes" id="UP000095657"/>
    </source>
</evidence>
<proteinExistence type="predicted"/>
<evidence type="ECO:0008006" key="7">
    <source>
        <dbReference type="Google" id="ProtNLM"/>
    </source>
</evidence>
<name>A0A174WTV6_9BACE</name>
<evidence type="ECO:0000313" key="2">
    <source>
        <dbReference type="EMBL" id="CUQ47587.1"/>
    </source>
</evidence>
<reference evidence="4 5" key="1">
    <citation type="submission" date="2015-09" db="EMBL/GenBank/DDBJ databases">
        <authorList>
            <consortium name="Pathogen Informatics"/>
        </authorList>
    </citation>
    <scope>NUCLEOTIDE SEQUENCE [LARGE SCALE GENOMIC DNA]</scope>
    <source>
        <strain evidence="1 4">2789STDY5834880</strain>
        <strain evidence="2 5">2789STDY5834946</strain>
    </source>
</reference>
<protein>
    <recommendedName>
        <fullName evidence="7">N-acetyltransferase domain-containing protein</fullName>
    </recommendedName>
</protein>
<evidence type="ECO:0000313" key="1">
    <source>
        <dbReference type="EMBL" id="CUP25650.1"/>
    </source>
</evidence>
<evidence type="ECO:0000313" key="5">
    <source>
        <dbReference type="Proteomes" id="UP000095725"/>
    </source>
</evidence>
<evidence type="ECO:0000313" key="3">
    <source>
        <dbReference type="EMBL" id="KAA5497431.1"/>
    </source>
</evidence>
<dbReference type="EMBL" id="VVYD01000012">
    <property type="protein sequence ID" value="KAA5497431.1"/>
    <property type="molecule type" value="Genomic_DNA"/>
</dbReference>
<dbReference type="EMBL" id="CZAI01000003">
    <property type="protein sequence ID" value="CUP25650.1"/>
    <property type="molecule type" value="Genomic_DNA"/>
</dbReference>